<feature type="region of interest" description="Disordered" evidence="1">
    <location>
        <begin position="155"/>
        <end position="196"/>
    </location>
</feature>
<dbReference type="InterPro" id="IPR051979">
    <property type="entry name" value="B-box_zinc_finger"/>
</dbReference>
<accession>A0AAW2MB85</accession>
<keyword evidence="2" id="KW-0812">Transmembrane</keyword>
<feature type="compositionally biased region" description="Polar residues" evidence="1">
    <location>
        <begin position="156"/>
        <end position="166"/>
    </location>
</feature>
<dbReference type="GO" id="GO:0006355">
    <property type="term" value="P:regulation of DNA-templated transcription"/>
    <property type="evidence" value="ECO:0007669"/>
    <property type="project" value="TreeGrafter"/>
</dbReference>
<organism evidence="3">
    <name type="scientific">Sesamum calycinum</name>
    <dbReference type="NCBI Taxonomy" id="2727403"/>
    <lineage>
        <taxon>Eukaryota</taxon>
        <taxon>Viridiplantae</taxon>
        <taxon>Streptophyta</taxon>
        <taxon>Embryophyta</taxon>
        <taxon>Tracheophyta</taxon>
        <taxon>Spermatophyta</taxon>
        <taxon>Magnoliopsida</taxon>
        <taxon>eudicotyledons</taxon>
        <taxon>Gunneridae</taxon>
        <taxon>Pentapetalae</taxon>
        <taxon>asterids</taxon>
        <taxon>lamiids</taxon>
        <taxon>Lamiales</taxon>
        <taxon>Pedaliaceae</taxon>
        <taxon>Sesamum</taxon>
    </lineage>
</organism>
<evidence type="ECO:0000256" key="2">
    <source>
        <dbReference type="SAM" id="Phobius"/>
    </source>
</evidence>
<protein>
    <submittedName>
        <fullName evidence="3">B-box zinc finger protein 22</fullName>
    </submittedName>
</protein>
<dbReference type="EMBL" id="JACGWM010000014">
    <property type="protein sequence ID" value="KAL0328396.1"/>
    <property type="molecule type" value="Genomic_DNA"/>
</dbReference>
<comment type="caution">
    <text evidence="3">The sequence shown here is derived from an EMBL/GenBank/DDBJ whole genome shotgun (WGS) entry which is preliminary data.</text>
</comment>
<sequence length="387" mass="42608">MKIQCNVCEAAEANVLCCADERRCVGVVIRKCTPPINLLVSTRGFRSLPHLPRCPSVIFVRVLLVCVLVVGLESLDKVMDIYDFVFPGIVGYCSLFLTSLLLTFLQRKSFALRNVMLEYLVRLLLLLIVNRMPDPGMFEGQRFLLTGVKVGLEATETGSQSSSGKTHTTEKISELEPRSLPKKTNTPVSSSSQYTKSLPVQASVDGDFSMSKSPFAGGSYTGNISPWQLDEFIGLGDFTQNYNFMDNGSSKADSGKLGGSEDSQNLIAADGELEVDECMGQVPDTFWAVPQIPSPPTASGLYWPKNYQNLSDSTAFVPDELQLFRVRLPQFDLLARGVLAAARSCRRWPNDVNYSHEVRLWGTSCCIRTAKMLPVDMLMTLAASLVS</sequence>
<name>A0AAW2MB85_9LAMI</name>
<dbReference type="PANTHER" id="PTHR31832">
    <property type="entry name" value="B-BOX ZINC FINGER PROTEIN 22"/>
    <property type="match status" value="1"/>
</dbReference>
<reference evidence="3" key="2">
    <citation type="journal article" date="2024" name="Plant">
        <title>Genomic evolution and insights into agronomic trait innovations of Sesamum species.</title>
        <authorList>
            <person name="Miao H."/>
            <person name="Wang L."/>
            <person name="Qu L."/>
            <person name="Liu H."/>
            <person name="Sun Y."/>
            <person name="Le M."/>
            <person name="Wang Q."/>
            <person name="Wei S."/>
            <person name="Zheng Y."/>
            <person name="Lin W."/>
            <person name="Duan Y."/>
            <person name="Cao H."/>
            <person name="Xiong S."/>
            <person name="Wang X."/>
            <person name="Wei L."/>
            <person name="Li C."/>
            <person name="Ma Q."/>
            <person name="Ju M."/>
            <person name="Zhao R."/>
            <person name="Li G."/>
            <person name="Mu C."/>
            <person name="Tian Q."/>
            <person name="Mei H."/>
            <person name="Zhang T."/>
            <person name="Gao T."/>
            <person name="Zhang H."/>
        </authorList>
    </citation>
    <scope>NUCLEOTIDE SEQUENCE</scope>
    <source>
        <strain evidence="3">KEN8</strain>
    </source>
</reference>
<evidence type="ECO:0000313" key="3">
    <source>
        <dbReference type="EMBL" id="KAL0328396.1"/>
    </source>
</evidence>
<proteinExistence type="predicted"/>
<dbReference type="AlphaFoldDB" id="A0AAW2MB85"/>
<feature type="transmembrane region" description="Helical" evidence="2">
    <location>
        <begin position="84"/>
        <end position="105"/>
    </location>
</feature>
<gene>
    <name evidence="3" type="ORF">Scaly_2272200</name>
</gene>
<feature type="compositionally biased region" description="Polar residues" evidence="1">
    <location>
        <begin position="182"/>
        <end position="196"/>
    </location>
</feature>
<dbReference type="GO" id="GO:0009640">
    <property type="term" value="P:photomorphogenesis"/>
    <property type="evidence" value="ECO:0007669"/>
    <property type="project" value="TreeGrafter"/>
</dbReference>
<feature type="compositionally biased region" description="Basic and acidic residues" evidence="1">
    <location>
        <begin position="167"/>
        <end position="179"/>
    </location>
</feature>
<evidence type="ECO:0000256" key="1">
    <source>
        <dbReference type="SAM" id="MobiDB-lite"/>
    </source>
</evidence>
<dbReference type="PANTHER" id="PTHR31832:SF68">
    <property type="entry name" value="B-BOX ZINC FINGER PROTEIN 22"/>
    <property type="match status" value="1"/>
</dbReference>
<keyword evidence="2" id="KW-0472">Membrane</keyword>
<reference evidence="3" key="1">
    <citation type="submission" date="2020-06" db="EMBL/GenBank/DDBJ databases">
        <authorList>
            <person name="Li T."/>
            <person name="Hu X."/>
            <person name="Zhang T."/>
            <person name="Song X."/>
            <person name="Zhang H."/>
            <person name="Dai N."/>
            <person name="Sheng W."/>
            <person name="Hou X."/>
            <person name="Wei L."/>
        </authorList>
    </citation>
    <scope>NUCLEOTIDE SEQUENCE</scope>
    <source>
        <strain evidence="3">KEN8</strain>
        <tissue evidence="3">Leaf</tissue>
    </source>
</reference>
<keyword evidence="2" id="KW-1133">Transmembrane helix</keyword>
<dbReference type="GO" id="GO:0005634">
    <property type="term" value="C:nucleus"/>
    <property type="evidence" value="ECO:0007669"/>
    <property type="project" value="TreeGrafter"/>
</dbReference>